<gene>
    <name evidence="4" type="ORF">E3O46_17075</name>
</gene>
<name>A0ABY2IIF3_9MICO</name>
<dbReference type="PANTHER" id="PTHR33392">
    <property type="entry name" value="POLYISOPRENYL-TEICHOIC ACID--PEPTIDOGLYCAN TEICHOIC ACID TRANSFERASE TAGU"/>
    <property type="match status" value="1"/>
</dbReference>
<evidence type="ECO:0000259" key="3">
    <source>
        <dbReference type="Pfam" id="PF03816"/>
    </source>
</evidence>
<feature type="domain" description="Cell envelope-related transcriptional attenuator" evidence="3">
    <location>
        <begin position="125"/>
        <end position="283"/>
    </location>
</feature>
<feature type="compositionally biased region" description="Polar residues" evidence="2">
    <location>
        <begin position="419"/>
        <end position="437"/>
    </location>
</feature>
<keyword evidence="5" id="KW-1185">Reference proteome</keyword>
<comment type="similarity">
    <text evidence="1">Belongs to the LytR/CpsA/Psr (LCP) family.</text>
</comment>
<proteinExistence type="inferred from homology"/>
<dbReference type="Gene3D" id="3.40.630.190">
    <property type="entry name" value="LCP protein"/>
    <property type="match status" value="1"/>
</dbReference>
<evidence type="ECO:0000256" key="1">
    <source>
        <dbReference type="ARBA" id="ARBA00006068"/>
    </source>
</evidence>
<dbReference type="NCBIfam" id="TIGR00350">
    <property type="entry name" value="lytR_cpsA_psr"/>
    <property type="match status" value="1"/>
</dbReference>
<sequence>MTHAGPLRGRVRNAGQPIRHGRLAPRGPWRTVAKTLGITLGVLLVSGSSLAAIAAWDVASSVKPGVHLAHLDQSPGDTAAPAPAADVSAIAGGVNLLLTGTDTRTGQGGAYGTAAELAGSSGAGNNDVTMLLHIAQNHQSVSVISFPRDLMLAVPACPQADGGTASPSSRVMLNTTLSRGGLSCVVLTIEKLTGVQVPYAAEISFDGVTAMSNAVGGVTVCLASAVNDLYTTPPLHLAAGQQTLVGADALSFLRSRHGIGDGSDLGRISNQQLFMAALARKVQSGGVLGNPIALFSLAKAATGNMVLSDTLTNPTTLVQIALAIKDTGLANMVFVQYPTVTDPAEPGRVIAQSSAATVLNTALVADAPLQLSGAPGRAAVLPSSAPVAPVPTPAATAKPSSTSTPASTPTATPGANAVLPSSVTGQTADQQTCTKGN</sequence>
<protein>
    <submittedName>
        <fullName evidence="4">LytR family transcriptional regulator</fullName>
    </submittedName>
</protein>
<evidence type="ECO:0000313" key="5">
    <source>
        <dbReference type="Proteomes" id="UP000297604"/>
    </source>
</evidence>
<evidence type="ECO:0000313" key="4">
    <source>
        <dbReference type="EMBL" id="TFC16856.1"/>
    </source>
</evidence>
<dbReference type="Pfam" id="PF03816">
    <property type="entry name" value="LytR_cpsA_psr"/>
    <property type="match status" value="1"/>
</dbReference>
<accession>A0ABY2IIF3</accession>
<comment type="caution">
    <text evidence="4">The sequence shown here is derived from an EMBL/GenBank/DDBJ whole genome shotgun (WGS) entry which is preliminary data.</text>
</comment>
<organism evidence="4 5">
    <name type="scientific">Cryobacterium glucosi</name>
    <dbReference type="NCBI Taxonomy" id="1259175"/>
    <lineage>
        <taxon>Bacteria</taxon>
        <taxon>Bacillati</taxon>
        <taxon>Actinomycetota</taxon>
        <taxon>Actinomycetes</taxon>
        <taxon>Micrococcales</taxon>
        <taxon>Microbacteriaceae</taxon>
        <taxon>Cryobacterium</taxon>
    </lineage>
</organism>
<evidence type="ECO:0000256" key="2">
    <source>
        <dbReference type="SAM" id="MobiDB-lite"/>
    </source>
</evidence>
<reference evidence="4 5" key="1">
    <citation type="submission" date="2019-03" db="EMBL/GenBank/DDBJ databases">
        <title>Genomics of glacier-inhabiting Cryobacterium strains.</title>
        <authorList>
            <person name="Liu Q."/>
            <person name="Xin Y.-H."/>
        </authorList>
    </citation>
    <scope>NUCLEOTIDE SEQUENCE [LARGE SCALE GENOMIC DNA]</scope>
    <source>
        <strain evidence="4 5">MDB1-5</strain>
    </source>
</reference>
<dbReference type="InterPro" id="IPR004474">
    <property type="entry name" value="LytR_CpsA_psr"/>
</dbReference>
<dbReference type="Proteomes" id="UP000297604">
    <property type="component" value="Unassembled WGS sequence"/>
</dbReference>
<feature type="compositionally biased region" description="Low complexity" evidence="2">
    <location>
        <begin position="389"/>
        <end position="413"/>
    </location>
</feature>
<feature type="region of interest" description="Disordered" evidence="2">
    <location>
        <begin position="389"/>
        <end position="437"/>
    </location>
</feature>
<dbReference type="InterPro" id="IPR050922">
    <property type="entry name" value="LytR/CpsA/Psr_CW_biosynth"/>
</dbReference>
<dbReference type="EMBL" id="SOFS01000044">
    <property type="protein sequence ID" value="TFC16856.1"/>
    <property type="molecule type" value="Genomic_DNA"/>
</dbReference>
<dbReference type="PANTHER" id="PTHR33392:SF6">
    <property type="entry name" value="POLYISOPRENYL-TEICHOIC ACID--PEPTIDOGLYCAN TEICHOIC ACID TRANSFERASE TAGU"/>
    <property type="match status" value="1"/>
</dbReference>
<feature type="region of interest" description="Disordered" evidence="2">
    <location>
        <begin position="1"/>
        <end position="25"/>
    </location>
</feature>